<feature type="compositionally biased region" description="Basic and acidic residues" evidence="1">
    <location>
        <begin position="2524"/>
        <end position="2535"/>
    </location>
</feature>
<evidence type="ECO:0000313" key="3">
    <source>
        <dbReference type="Proteomes" id="UP001281761"/>
    </source>
</evidence>
<feature type="compositionally biased region" description="Low complexity" evidence="1">
    <location>
        <begin position="2938"/>
        <end position="2947"/>
    </location>
</feature>
<accession>A0ABQ9WT40</accession>
<evidence type="ECO:0000256" key="1">
    <source>
        <dbReference type="SAM" id="MobiDB-lite"/>
    </source>
</evidence>
<feature type="region of interest" description="Disordered" evidence="1">
    <location>
        <begin position="2500"/>
        <end position="2590"/>
    </location>
</feature>
<feature type="compositionally biased region" description="Acidic residues" evidence="1">
    <location>
        <begin position="1093"/>
        <end position="1103"/>
    </location>
</feature>
<feature type="compositionally biased region" description="Pro residues" evidence="1">
    <location>
        <begin position="2566"/>
        <end position="2575"/>
    </location>
</feature>
<feature type="region of interest" description="Disordered" evidence="1">
    <location>
        <begin position="403"/>
        <end position="434"/>
    </location>
</feature>
<feature type="compositionally biased region" description="Low complexity" evidence="1">
    <location>
        <begin position="2894"/>
        <end position="2925"/>
    </location>
</feature>
<feature type="compositionally biased region" description="Basic and acidic residues" evidence="1">
    <location>
        <begin position="1082"/>
        <end position="1092"/>
    </location>
</feature>
<feature type="compositionally biased region" description="Basic and acidic residues" evidence="1">
    <location>
        <begin position="1104"/>
        <end position="1181"/>
    </location>
</feature>
<dbReference type="EMBL" id="JARBJD010000391">
    <property type="protein sequence ID" value="KAK2942662.1"/>
    <property type="molecule type" value="Genomic_DNA"/>
</dbReference>
<dbReference type="InterPro" id="IPR036691">
    <property type="entry name" value="Endo/exonu/phosph_ase_sf"/>
</dbReference>
<gene>
    <name evidence="2" type="ORF">BLNAU_22423</name>
</gene>
<feature type="compositionally biased region" description="Polar residues" evidence="1">
    <location>
        <begin position="424"/>
        <end position="434"/>
    </location>
</feature>
<feature type="compositionally biased region" description="Low complexity" evidence="1">
    <location>
        <begin position="2554"/>
        <end position="2565"/>
    </location>
</feature>
<proteinExistence type="predicted"/>
<comment type="caution">
    <text evidence="2">The sequence shown here is derived from an EMBL/GenBank/DDBJ whole genome shotgun (WGS) entry which is preliminary data.</text>
</comment>
<reference evidence="2 3" key="1">
    <citation type="journal article" date="2022" name="bioRxiv">
        <title>Genomics of Preaxostyla Flagellates Illuminates Evolutionary Transitions and the Path Towards Mitochondrial Loss.</title>
        <authorList>
            <person name="Novak L.V.F."/>
            <person name="Treitli S.C."/>
            <person name="Pyrih J."/>
            <person name="Halakuc P."/>
            <person name="Pipaliya S.V."/>
            <person name="Vacek V."/>
            <person name="Brzon O."/>
            <person name="Soukal P."/>
            <person name="Eme L."/>
            <person name="Dacks J.B."/>
            <person name="Karnkowska A."/>
            <person name="Elias M."/>
            <person name="Hampl V."/>
        </authorList>
    </citation>
    <scope>NUCLEOTIDE SEQUENCE [LARGE SCALE GENOMIC DNA]</scope>
    <source>
        <strain evidence="2">NAU3</strain>
        <tissue evidence="2">Gut</tissue>
    </source>
</reference>
<keyword evidence="3" id="KW-1185">Reference proteome</keyword>
<feature type="region of interest" description="Disordered" evidence="1">
    <location>
        <begin position="2681"/>
        <end position="2734"/>
    </location>
</feature>
<feature type="region of interest" description="Disordered" evidence="1">
    <location>
        <begin position="1381"/>
        <end position="1421"/>
    </location>
</feature>
<feature type="compositionally biased region" description="Polar residues" evidence="1">
    <location>
        <begin position="2397"/>
        <end position="2411"/>
    </location>
</feature>
<feature type="compositionally biased region" description="Polar residues" evidence="1">
    <location>
        <begin position="2502"/>
        <end position="2522"/>
    </location>
</feature>
<dbReference type="PANTHER" id="PTHR24216:SF65">
    <property type="entry name" value="PAXILLIN-LIKE PROTEIN 1"/>
    <property type="match status" value="1"/>
</dbReference>
<sequence>MGGDQSKQISNEELAKLFAFPSKIVEGVQIGPPDSIRESDVCRRFHIVWSIRDPGGEWTQMSQGCYYLPTRADVGKELKIDVYPLTVIATPDSEEITKYSNKDPAIHKFSTTQALIHNRIGDADRRSYEKFLFTSIYEDVEYPFQSLDIQHYAGMGMIQFSSHNQRYYDIQYTKLIKTNQPEDQVQEKKRRKLTYLLVKRDPMIFSTESKSQILPLNQTWIQHRQQILKQAGQNVNLDHLDDTDDDGVVQWKDVDEFIRLDDEFRMFRQNHLSVLSWRCTRPIEESAGKLIQHSSGVYADPWNKRLRMAIVGEMILSRSADCVCLQEVDAEESTQLSRILFELYDGAYLPTLPQRLEPSINPNECSLKYYEGSGNAIFFKRKRMRMIDLPLPLTHFEETIRLAEPPTTDEDSDSDTPTPLPKQAQKTDSNIPTILPSTKNRFGMTQMQSLGLILQLNHDTYPNYFHQPLINHRDQDVAIVEFSEGLAKDRTLREHNFKKEMRQRDMDPLKFALSDELDRLKERKKIRDRMLEKMKKDNPSKLKKDKSGEYTLDFPPHELNISLREHHIQAPPDKLVLKKGKHIYVVSDDGDEIECDRHGTTEFDFSPGTDLSEALRKGSCIMLEDLYHHTPARSIKIPRAISSPQPFTYKRLSPLNFRQIRFSAVQSAARTHHVSNAFFITSTNLFGDATFGEDVRLCQSITLLRSIYFAMEQNDKLKDLQAKPAPISAYAAIAGVSSSLSQVNFPEQPVLLPIPVIIAGNFSSPLSSPTSRLLHRASETTIHPSLRHSALYPLLLSLPSFHVHPPSLVNTMPIHHDYLKILKETEKVINKNYFLRKGPKLVSELPQFDYDRKEFEESRIKDLLDQWHHNTLDLHKKGLITDEEVEERAAYQKKEEARMMKRNKKVIRSMERAQTMDLQREPHLVGMLSQQYGCADLHDMTERITEFQNRLSWRGALLHGDVLDLTEDTLIHERWNKKHHHPRSLRKRTRGKMNLFDTDGMLKQLHERLTVDEVRMANDRFYCINAKSRDYVPAILFGRKINFIPLFERHDESNIYEAWIMEKDSQVDLGYEIEGVRRRVRGRESGKGREGGEVEWEYDGEKEEAEKEAENERREREEKERKEQEGKEGGEEKEKSDMEGKDEQTLNEATEKDDTQTETEAPKEEKSTDPTHTKQDSKTDATDLIELQNLPKTGHIDFSSFFDPDADQGEECDPNRRSLLKTKEMTKQELLNRRNWMADVSQTSIGVPTSLAQSTGTHAVSESLSNHTPPSQSTISPKKSPTNTPSNDVEDVADLMNAVRLSIPAKFIDAAVYLSEKDGIETSFYQHDGRTDGCISQQIFLTHHLQPIALHAPFLSHSRLRTSFLPYSQKDEGKVEIMKFSTPDADRPTTHSDSPKQDEAQSESDINDAAQSSKTVGKGLVAKKKSKTKNVELPLLKQEKKDEQVYDWFEEALKEKEWKSKRVFPEELTNRVDDRARLAFGNWDDVGVGWLFIESKAIVIEFDNLIPALNADKFRSSISPNPEDFQRENRTLIVWKDFEKKKECAVSFLSTEARESFLHEVNLSQAENNYGLPAIEKDTLGDLIVYLHSAKVSPARIQRAIDFLLKDNYLFKLLQFHAQSIQAEPSQTLFQASIALVQFLVTVTLPSPSKPLLVQSFLVSIPQRDDGMEILLLLVECLSWNEQKGLYVHHRRYLEEAFDKLRKLFPAPRIHRPLILSFYISHLKESICSVNIDEATHDGLERAIVQQNRQFLKKAIRHHTHRPSIIATLLSHVASSDGEESLNPKPVETSLIPNSLQATPKTRFDSVNSRSSSLSENSESVQRIDEQELERLGGWKRAVLLIDEICIMCRGQEDNLIQSVVTELVDNGVIAKLTKVLTKIIVIPDANANTRHSHTRPSNTQFSQQNSQPFFSYLRENDKADQISTPLTPTPAKQTSPFLALTNTLLSLLSFNAQAVITAHQDEHVQNYPSLHTIVPITSVPLTHQLSLFPPPKPNLSDNHALQEALTLSLAGLPSSSDEISSLDLVSLHPCTDCSYCLNAWKHRTGVADLEDESIPTFPLSSVPLQQLLPALRYLRTALHSSNTLLTLFFPPNTPNMTLPSISGLDFHHPLSLLDQVNLSSFLPPALFDHPSFAPTNPFYLIFTPFLKHRLSDHALSSSLLEFLLTLLPQNHSSEETRHGILLLFVYPFMVMQFAQRVRTIEMEGMEERRLEELSFREEMARVEQNWVDNLKDKGKEEIMLDFVEWRLARFDCHSVATVQTINNHSHTRTVSFTHNSLLELPEVKGVGMVDVLEWLCRDEYILELCDAVSEALDEDGTLEADLEKWCSKTSEIQEQLLVDLKQRNAQTRLDAEQQRQEEWEFFVKSRVEEEESKAQKATVVSIDSPPTQPSHIRGSSPWQTDSPLFSTSQHSPASISRSFLSLQMASTSWMPPFPSTTPQPRSINHSLSAQRFMFEAGSPSTMSDSTPPLISLKIMSRSPATSEESSEAEQSIPTIFHSLRKSSSGKQTVPTAQSPKSTQSAPHEPKQPIFEELHCSPTDSHPLLFNTPPFPHSLLSAATSSSLPRPTPRPPSPRQSPTLRPSGKEVETDTLGSFELVGIDEIEADSPLVVTVKSFKDVTDSGSVLSVNSNNSFSAHHAVSIDAVDTGHFNASSPFSSSPFTASLSRFSVSVPSDTATISFLPQNSPSDTQSLNLGMSPIREKRARKGRTRAATLPSKAFPSGSPSSLSQSYLHSPASSMHSPYSLASLSPGSVVENLRTPPKSRVIRHSPSLGFIPMHDVGSSVPTAELPIINEDNPDDMVLQTHSFSSPSSSPPPSASLTLTPIAAIQQTLHATFPPRGSMDEYDATSFNPFPPPTPLSPKSLAVTQPLSHSLPSFPSLSTALQPTSQLAHSSNSPSTPPSVSSSFPPFTQTPLHIISDSLPSPRRRDRASEEGTESGSTTTMVSGEDDLAADWEI</sequence>
<dbReference type="InterPro" id="IPR018247">
    <property type="entry name" value="EF_Hand_1_Ca_BS"/>
</dbReference>
<feature type="region of interest" description="Disordered" evidence="1">
    <location>
        <begin position="2837"/>
        <end position="2958"/>
    </location>
</feature>
<organism evidence="2 3">
    <name type="scientific">Blattamonas nauphoetae</name>
    <dbReference type="NCBI Taxonomy" id="2049346"/>
    <lineage>
        <taxon>Eukaryota</taxon>
        <taxon>Metamonada</taxon>
        <taxon>Preaxostyla</taxon>
        <taxon>Oxymonadida</taxon>
        <taxon>Blattamonas</taxon>
    </lineage>
</organism>
<dbReference type="PROSITE" id="PS00018">
    <property type="entry name" value="EF_HAND_1"/>
    <property type="match status" value="1"/>
</dbReference>
<feature type="region of interest" description="Disordered" evidence="1">
    <location>
        <begin position="1801"/>
        <end position="1821"/>
    </location>
</feature>
<feature type="compositionally biased region" description="Basic and acidic residues" evidence="1">
    <location>
        <begin position="1384"/>
        <end position="1399"/>
    </location>
</feature>
<feature type="compositionally biased region" description="Low complexity" evidence="1">
    <location>
        <begin position="1806"/>
        <end position="1821"/>
    </location>
</feature>
<dbReference type="PANTHER" id="PTHR24216">
    <property type="entry name" value="PAXILLIN-RELATED"/>
    <property type="match status" value="1"/>
</dbReference>
<feature type="region of interest" description="Disordered" evidence="1">
    <location>
        <begin position="1250"/>
        <end position="1287"/>
    </location>
</feature>
<evidence type="ECO:0000313" key="2">
    <source>
        <dbReference type="EMBL" id="KAK2942662.1"/>
    </source>
</evidence>
<feature type="region of interest" description="Disordered" evidence="1">
    <location>
        <begin position="1082"/>
        <end position="1219"/>
    </location>
</feature>
<feature type="compositionally biased region" description="Polar residues" evidence="1">
    <location>
        <begin position="2883"/>
        <end position="2893"/>
    </location>
</feature>
<dbReference type="Gene3D" id="3.60.10.10">
    <property type="entry name" value="Endonuclease/exonuclease/phosphatase"/>
    <property type="match status" value="1"/>
</dbReference>
<protein>
    <submittedName>
        <fullName evidence="2">Uncharacterized protein</fullName>
    </submittedName>
</protein>
<dbReference type="Proteomes" id="UP001281761">
    <property type="component" value="Unassembled WGS sequence"/>
</dbReference>
<name>A0ABQ9WT40_9EUKA</name>
<feature type="compositionally biased region" description="Low complexity" evidence="1">
    <location>
        <begin position="2711"/>
        <end position="2734"/>
    </location>
</feature>
<feature type="region of interest" description="Disordered" evidence="1">
    <location>
        <begin position="2374"/>
        <end position="2411"/>
    </location>
</feature>
<feature type="compositionally biased region" description="Low complexity" evidence="1">
    <location>
        <begin position="2870"/>
        <end position="2882"/>
    </location>
</feature>
<feature type="compositionally biased region" description="Polar residues" evidence="1">
    <location>
        <begin position="2681"/>
        <end position="2695"/>
    </location>
</feature>
<feature type="compositionally biased region" description="Acidic residues" evidence="1">
    <location>
        <begin position="2948"/>
        <end position="2958"/>
    </location>
</feature>